<evidence type="ECO:0000313" key="8">
    <source>
        <dbReference type="Proteomes" id="UP000231581"/>
    </source>
</evidence>
<dbReference type="AlphaFoldDB" id="A0A2H0BRR4"/>
<dbReference type="EMBL" id="PCSZ01000076">
    <property type="protein sequence ID" value="PIP60219.1"/>
    <property type="molecule type" value="Genomic_DNA"/>
</dbReference>
<proteinExistence type="inferred from homology"/>
<name>A0A2H0BRR4_9BACT</name>
<accession>A0A2H0BRR4</accession>
<evidence type="ECO:0000259" key="6">
    <source>
        <dbReference type="SMART" id="SM00732"/>
    </source>
</evidence>
<dbReference type="GO" id="GO:0005829">
    <property type="term" value="C:cytosol"/>
    <property type="evidence" value="ECO:0007669"/>
    <property type="project" value="TreeGrafter"/>
</dbReference>
<dbReference type="InterPro" id="IPR012337">
    <property type="entry name" value="RNaseH-like_sf"/>
</dbReference>
<sequence>MRILGIDFGDVRIGLALGDSEARIASPLDVLVVKNEEQVIRDLLDLIQQERIEKVVIGIPHSLRDRARSEQAKHTMDFAEKLREAGIDVVEEDETMTSKLAAHQATEAGLKGKRDDLAAAAILQSYLDKR</sequence>
<dbReference type="InterPro" id="IPR005227">
    <property type="entry name" value="YqgF"/>
</dbReference>
<dbReference type="GO" id="GO:0004518">
    <property type="term" value="F:nuclease activity"/>
    <property type="evidence" value="ECO:0007669"/>
    <property type="project" value="UniProtKB-KW"/>
</dbReference>
<dbReference type="CDD" id="cd16964">
    <property type="entry name" value="YqgF"/>
    <property type="match status" value="1"/>
</dbReference>
<dbReference type="HAMAP" id="MF_00651">
    <property type="entry name" value="Nuclease_YqgF"/>
    <property type="match status" value="1"/>
</dbReference>
<dbReference type="SUPFAM" id="SSF53098">
    <property type="entry name" value="Ribonuclease H-like"/>
    <property type="match status" value="1"/>
</dbReference>
<dbReference type="NCBIfam" id="TIGR00250">
    <property type="entry name" value="RNAse_H_YqgF"/>
    <property type="match status" value="1"/>
</dbReference>
<protein>
    <recommendedName>
        <fullName evidence="5">Putative pre-16S rRNA nuclease</fullName>
        <ecNumber evidence="5">3.1.-.-</ecNumber>
    </recommendedName>
</protein>
<evidence type="ECO:0000313" key="7">
    <source>
        <dbReference type="EMBL" id="PIP60219.1"/>
    </source>
</evidence>
<dbReference type="SMART" id="SM00732">
    <property type="entry name" value="YqgFc"/>
    <property type="match status" value="1"/>
</dbReference>
<dbReference type="Proteomes" id="UP000231581">
    <property type="component" value="Unassembled WGS sequence"/>
</dbReference>
<gene>
    <name evidence="7" type="ORF">COX00_04130</name>
</gene>
<dbReference type="Pfam" id="PF03652">
    <property type="entry name" value="RuvX"/>
    <property type="match status" value="1"/>
</dbReference>
<dbReference type="InterPro" id="IPR006641">
    <property type="entry name" value="YqgF/RNaseH-like_dom"/>
</dbReference>
<evidence type="ECO:0000256" key="2">
    <source>
        <dbReference type="ARBA" id="ARBA00022517"/>
    </source>
</evidence>
<comment type="similarity">
    <text evidence="5">Belongs to the YqgF HJR family.</text>
</comment>
<evidence type="ECO:0000256" key="5">
    <source>
        <dbReference type="HAMAP-Rule" id="MF_00651"/>
    </source>
</evidence>
<keyword evidence="1 5" id="KW-0963">Cytoplasm</keyword>
<evidence type="ECO:0000256" key="3">
    <source>
        <dbReference type="ARBA" id="ARBA00022722"/>
    </source>
</evidence>
<comment type="caution">
    <text evidence="7">The sequence shown here is derived from an EMBL/GenBank/DDBJ whole genome shotgun (WGS) entry which is preliminary data.</text>
</comment>
<comment type="function">
    <text evidence="5">Could be a nuclease involved in processing of the 5'-end of pre-16S rRNA.</text>
</comment>
<dbReference type="GO" id="GO:0016788">
    <property type="term" value="F:hydrolase activity, acting on ester bonds"/>
    <property type="evidence" value="ECO:0007669"/>
    <property type="project" value="UniProtKB-UniRule"/>
</dbReference>
<dbReference type="PANTHER" id="PTHR33317:SF4">
    <property type="entry name" value="POLYNUCLEOTIDYL TRANSFERASE, RIBONUCLEASE H-LIKE SUPERFAMILY PROTEIN"/>
    <property type="match status" value="1"/>
</dbReference>
<keyword evidence="4 5" id="KW-0378">Hydrolase</keyword>
<feature type="domain" description="YqgF/RNase H-like" evidence="6">
    <location>
        <begin position="1"/>
        <end position="101"/>
    </location>
</feature>
<keyword evidence="2 5" id="KW-0690">Ribosome biogenesis</keyword>
<dbReference type="EC" id="3.1.-.-" evidence="5"/>
<comment type="subcellular location">
    <subcellularLocation>
        <location evidence="5">Cytoplasm</location>
    </subcellularLocation>
</comment>
<keyword evidence="3 5" id="KW-0540">Nuclease</keyword>
<evidence type="ECO:0000256" key="1">
    <source>
        <dbReference type="ARBA" id="ARBA00022490"/>
    </source>
</evidence>
<organism evidence="7 8">
    <name type="scientific">Candidatus Uhrbacteria bacterium CG22_combo_CG10-13_8_21_14_all_47_17</name>
    <dbReference type="NCBI Taxonomy" id="1975041"/>
    <lineage>
        <taxon>Bacteria</taxon>
        <taxon>Candidatus Uhriibacteriota</taxon>
    </lineage>
</organism>
<dbReference type="Gene3D" id="3.30.420.140">
    <property type="entry name" value="YqgF/RNase H-like domain"/>
    <property type="match status" value="1"/>
</dbReference>
<dbReference type="GO" id="GO:0000967">
    <property type="term" value="P:rRNA 5'-end processing"/>
    <property type="evidence" value="ECO:0007669"/>
    <property type="project" value="UniProtKB-UniRule"/>
</dbReference>
<reference evidence="7 8" key="1">
    <citation type="submission" date="2017-09" db="EMBL/GenBank/DDBJ databases">
        <title>Depth-based differentiation of microbial function through sediment-hosted aquifers and enrichment of novel symbionts in the deep terrestrial subsurface.</title>
        <authorList>
            <person name="Probst A.J."/>
            <person name="Ladd B."/>
            <person name="Jarett J.K."/>
            <person name="Geller-Mcgrath D.E."/>
            <person name="Sieber C.M."/>
            <person name="Emerson J.B."/>
            <person name="Anantharaman K."/>
            <person name="Thomas B.C."/>
            <person name="Malmstrom R."/>
            <person name="Stieglmeier M."/>
            <person name="Klingl A."/>
            <person name="Woyke T."/>
            <person name="Ryan C.M."/>
            <person name="Banfield J.F."/>
        </authorList>
    </citation>
    <scope>NUCLEOTIDE SEQUENCE [LARGE SCALE GENOMIC DNA]</scope>
    <source>
        <strain evidence="7">CG22_combo_CG10-13_8_21_14_all_47_17</strain>
    </source>
</reference>
<evidence type="ECO:0000256" key="4">
    <source>
        <dbReference type="ARBA" id="ARBA00022801"/>
    </source>
</evidence>
<dbReference type="PANTHER" id="PTHR33317">
    <property type="entry name" value="POLYNUCLEOTIDYL TRANSFERASE, RIBONUCLEASE H-LIKE SUPERFAMILY PROTEIN"/>
    <property type="match status" value="1"/>
</dbReference>
<dbReference type="InterPro" id="IPR037027">
    <property type="entry name" value="YqgF/RNaseH-like_dom_sf"/>
</dbReference>